<dbReference type="AlphaFoldDB" id="A0A1W6M5W6"/>
<evidence type="ECO:0000313" key="4">
    <source>
        <dbReference type="Proteomes" id="UP000263418"/>
    </source>
</evidence>
<dbReference type="Proteomes" id="UP000263418">
    <property type="component" value="Chromosome 1"/>
</dbReference>
<dbReference type="EMBL" id="PDGH01000146">
    <property type="protein sequence ID" value="POB42119.1"/>
    <property type="molecule type" value="Genomic_DNA"/>
</dbReference>
<dbReference type="Proteomes" id="UP000237466">
    <property type="component" value="Unassembled WGS sequence"/>
</dbReference>
<keyword evidence="1" id="KW-0449">Lipoprotein</keyword>
<gene>
    <name evidence="2" type="ORF">CRN52_24380</name>
    <name evidence="1" type="ORF">FORC53_0778</name>
</gene>
<protein>
    <submittedName>
        <fullName evidence="2">DUF4156 domain-containing protein</fullName>
    </submittedName>
    <submittedName>
        <fullName evidence="1">Outer membrane lipoprotein</fullName>
    </submittedName>
</protein>
<reference evidence="2 3" key="2">
    <citation type="journal article" date="2018" name="Front. Microbiol.">
        <title>Phylogeny of Vibrio vulnificus from the Analysis of the Core-Genome: Implications for Intra-Species Taxonomy.</title>
        <authorList>
            <person name="Roig F.J."/>
            <person name="Gonzalez-Candelas F."/>
            <person name="Sanjuan E."/>
            <person name="Fouz B."/>
            <person name="Feil E.J."/>
            <person name="Llorens C."/>
            <person name="Baker-Austin C."/>
            <person name="Oliver J.D."/>
            <person name="Danin-Poleg Y."/>
            <person name="Gibas C.J."/>
            <person name="Kashi Y."/>
            <person name="Gulig P.A."/>
            <person name="Morrison S.S."/>
            <person name="Amaro C."/>
        </authorList>
    </citation>
    <scope>NUCLEOTIDE SEQUENCE [LARGE SCALE GENOMIC DNA]</scope>
    <source>
        <strain evidence="2 3">CECT4608</strain>
    </source>
</reference>
<dbReference type="OMA" id="GHWYTFF"/>
<dbReference type="InterPro" id="IPR025294">
    <property type="entry name" value="DUF4156"/>
</dbReference>
<dbReference type="Pfam" id="PF13698">
    <property type="entry name" value="DUF4156"/>
    <property type="match status" value="1"/>
</dbReference>
<dbReference type="EMBL" id="CP019290">
    <property type="protein sequence ID" value="AXX59117.1"/>
    <property type="molecule type" value="Genomic_DNA"/>
</dbReference>
<proteinExistence type="predicted"/>
<evidence type="ECO:0000313" key="3">
    <source>
        <dbReference type="Proteomes" id="UP000237466"/>
    </source>
</evidence>
<accession>A0A1W6M5W6</accession>
<dbReference type="PROSITE" id="PS51257">
    <property type="entry name" value="PROKAR_LIPOPROTEIN"/>
    <property type="match status" value="1"/>
</dbReference>
<organism evidence="2 3">
    <name type="scientific">Vibrio vulnificus</name>
    <dbReference type="NCBI Taxonomy" id="672"/>
    <lineage>
        <taxon>Bacteria</taxon>
        <taxon>Pseudomonadati</taxon>
        <taxon>Pseudomonadota</taxon>
        <taxon>Gammaproteobacteria</taxon>
        <taxon>Vibrionales</taxon>
        <taxon>Vibrionaceae</taxon>
        <taxon>Vibrio</taxon>
    </lineage>
</organism>
<evidence type="ECO:0000313" key="1">
    <source>
        <dbReference type="EMBL" id="AXX59117.1"/>
    </source>
</evidence>
<name>A0A1W6M5W6_VIBVL</name>
<dbReference type="RefSeq" id="WP_011150926.1">
    <property type="nucleotide sequence ID" value="NZ_AP026552.1"/>
</dbReference>
<evidence type="ECO:0000313" key="2">
    <source>
        <dbReference type="EMBL" id="POB42119.1"/>
    </source>
</evidence>
<reference evidence="1 4" key="1">
    <citation type="submission" date="2017-01" db="EMBL/GenBank/DDBJ databases">
        <title>Complete Genome Sequence of Vibrio vulnificus FORC_053.</title>
        <authorList>
            <consortium name="Food-borne Pathogen Omics Research Center"/>
            <person name="Chung H.Y."/>
            <person name="Na E.J."/>
            <person name="Song J.S."/>
            <person name="Kim H."/>
            <person name="Lee J.-H."/>
            <person name="Ryu S."/>
            <person name="Choi S.H."/>
        </authorList>
    </citation>
    <scope>NUCLEOTIDE SEQUENCE [LARGE SCALE GENOMIC DNA]</scope>
    <source>
        <strain evidence="1 4">FORC_053</strain>
    </source>
</reference>
<sequence length="110" mass="12126">MKNIGLLLLASLFLAGCTTPTHQPLSGSQAIEIRIDDQFNPKQCQYLGTVTGNEGHWYSYLFFANDTMMQGAVNDLKNNAKELDADTIFVIAPQAFVTSFSLLGTAYRCQ</sequence>